<dbReference type="Pfam" id="PF13006">
    <property type="entry name" value="Nterm_IS4"/>
    <property type="match status" value="1"/>
</dbReference>
<feature type="domain" description="Transposase IS4 N-terminal" evidence="2">
    <location>
        <begin position="16"/>
        <end position="111"/>
    </location>
</feature>
<name>A0AB39MN98_9ACTN</name>
<evidence type="ECO:0000313" key="3">
    <source>
        <dbReference type="EMBL" id="XDQ07573.1"/>
    </source>
</evidence>
<proteinExistence type="predicted"/>
<accession>A0AB39MN98</accession>
<dbReference type="EMBL" id="CP163431">
    <property type="protein sequence ID" value="XDQ07573.1"/>
    <property type="molecule type" value="Genomic_DNA"/>
</dbReference>
<dbReference type="InterPro" id="IPR024473">
    <property type="entry name" value="Transposases_IS4_N"/>
</dbReference>
<reference evidence="3" key="1">
    <citation type="submission" date="2024-07" db="EMBL/GenBank/DDBJ databases">
        <authorList>
            <person name="Yu S.T."/>
        </authorList>
    </citation>
    <scope>NUCLEOTIDE SEQUENCE</scope>
    <source>
        <strain evidence="3">R08</strain>
    </source>
</reference>
<feature type="region of interest" description="Disordered" evidence="1">
    <location>
        <begin position="345"/>
        <end position="374"/>
    </location>
</feature>
<protein>
    <submittedName>
        <fullName evidence="3">Transposase domain-containing protein</fullName>
    </submittedName>
</protein>
<gene>
    <name evidence="3" type="ORF">AB5J58_48665</name>
</gene>
<dbReference type="AlphaFoldDB" id="A0AB39MN98"/>
<dbReference type="RefSeq" id="WP_369192344.1">
    <property type="nucleotide sequence ID" value="NZ_CP163431.1"/>
</dbReference>
<sequence>MCSHETVTERFADRLALELLVQTFPPQMVDAAVAASGRSEQRVRLLPARTVVYFMLAMGLFPDLGYAEIARRVGEVLVRWDISPARQVPTTAAISRARARLGAEPLRRLFTALTTQIAATADGDSVLGLRVRGLMSVDFTVLDPRKARYRLMVLAETGDRGPLHAKLACAGDPGRCARDLFSQVGPGDLLVLHHDIVDSEVIRAASASDAWLLYGVRDSSPPGVTAPEASGTVTPGTASGEDVQLRTTLPSASPAASVDLTQLYDRYVQFKHLFQERHNGPNGVPPVIRSRSPEAEEQEIWARLLVHCATYYRRERHVGPPSRTRHVPTQRDVPDRALAFVRPPRRDAPGVLGTAHERAVGRVGPAGGGGDPSS</sequence>
<organism evidence="3">
    <name type="scientific">Streptomyces sp. R08</name>
    <dbReference type="NCBI Taxonomy" id="3238624"/>
    <lineage>
        <taxon>Bacteria</taxon>
        <taxon>Bacillati</taxon>
        <taxon>Actinomycetota</taxon>
        <taxon>Actinomycetes</taxon>
        <taxon>Kitasatosporales</taxon>
        <taxon>Streptomycetaceae</taxon>
        <taxon>Streptomyces</taxon>
    </lineage>
</organism>
<evidence type="ECO:0000259" key="2">
    <source>
        <dbReference type="Pfam" id="PF13006"/>
    </source>
</evidence>
<feature type="compositionally biased region" description="Gly residues" evidence="1">
    <location>
        <begin position="364"/>
        <end position="374"/>
    </location>
</feature>
<evidence type="ECO:0000256" key="1">
    <source>
        <dbReference type="SAM" id="MobiDB-lite"/>
    </source>
</evidence>